<evidence type="ECO:0000259" key="9">
    <source>
        <dbReference type="PROSITE" id="PS50059"/>
    </source>
</evidence>
<dbReference type="Proteomes" id="UP000035642">
    <property type="component" value="Unassembled WGS sequence"/>
</dbReference>
<evidence type="ECO:0000313" key="10">
    <source>
        <dbReference type="Proteomes" id="UP000035642"/>
    </source>
</evidence>
<dbReference type="WBParaSite" id="ACAC_0000006201-mRNA-1">
    <property type="protein sequence ID" value="ACAC_0000006201-mRNA-1"/>
    <property type="gene ID" value="ACAC_0000006201"/>
</dbReference>
<feature type="domain" description="PPIase FKBP-type" evidence="9">
    <location>
        <begin position="65"/>
        <end position="153"/>
    </location>
</feature>
<evidence type="ECO:0000256" key="4">
    <source>
        <dbReference type="ARBA" id="ARBA00022803"/>
    </source>
</evidence>
<feature type="domain" description="PPIase FKBP-type" evidence="9">
    <location>
        <begin position="182"/>
        <end position="269"/>
    </location>
</feature>
<dbReference type="STRING" id="6313.A0A0K0CST2"/>
<evidence type="ECO:0000256" key="1">
    <source>
        <dbReference type="ARBA" id="ARBA00000971"/>
    </source>
</evidence>
<dbReference type="EC" id="5.2.1.8" evidence="2 7"/>
<evidence type="ECO:0000256" key="8">
    <source>
        <dbReference type="PROSITE-ProRule" id="PRU00339"/>
    </source>
</evidence>
<dbReference type="InterPro" id="IPR011990">
    <property type="entry name" value="TPR-like_helical_dom_sf"/>
</dbReference>
<keyword evidence="3" id="KW-0677">Repeat</keyword>
<feature type="repeat" description="TPR" evidence="8">
    <location>
        <begin position="335"/>
        <end position="368"/>
    </location>
</feature>
<evidence type="ECO:0000256" key="5">
    <source>
        <dbReference type="ARBA" id="ARBA00023110"/>
    </source>
</evidence>
<dbReference type="InterPro" id="IPR046357">
    <property type="entry name" value="PPIase_dom_sf"/>
</dbReference>
<keyword evidence="6 7" id="KW-0413">Isomerase</keyword>
<keyword evidence="5 7" id="KW-0697">Rotamase</keyword>
<evidence type="ECO:0000313" key="11">
    <source>
        <dbReference type="WBParaSite" id="ACAC_0000006201-mRNA-1"/>
    </source>
</evidence>
<dbReference type="FunFam" id="3.10.50.40:FF:000013">
    <property type="entry name" value="Peptidylprolyl isomerase"/>
    <property type="match status" value="1"/>
</dbReference>
<evidence type="ECO:0000256" key="2">
    <source>
        <dbReference type="ARBA" id="ARBA00013194"/>
    </source>
</evidence>
<organism evidence="10 11">
    <name type="scientific">Angiostrongylus cantonensis</name>
    <name type="common">Rat lungworm</name>
    <dbReference type="NCBI Taxonomy" id="6313"/>
    <lineage>
        <taxon>Eukaryota</taxon>
        <taxon>Metazoa</taxon>
        <taxon>Ecdysozoa</taxon>
        <taxon>Nematoda</taxon>
        <taxon>Chromadorea</taxon>
        <taxon>Rhabditida</taxon>
        <taxon>Rhabditina</taxon>
        <taxon>Rhabditomorpha</taxon>
        <taxon>Strongyloidea</taxon>
        <taxon>Metastrongylidae</taxon>
        <taxon>Angiostrongylus</taxon>
    </lineage>
</organism>
<dbReference type="PANTHER" id="PTHR46512">
    <property type="entry name" value="PEPTIDYLPROLYL ISOMERASE"/>
    <property type="match status" value="1"/>
</dbReference>
<dbReference type="Pfam" id="PF00254">
    <property type="entry name" value="FKBP_C"/>
    <property type="match status" value="2"/>
</dbReference>
<dbReference type="AlphaFoldDB" id="A0A0K0CST2"/>
<dbReference type="Gene3D" id="3.10.50.40">
    <property type="match status" value="2"/>
</dbReference>
<dbReference type="InterPro" id="IPR001179">
    <property type="entry name" value="PPIase_FKBP_dom"/>
</dbReference>
<name>A0A0K0CST2_ANGCA</name>
<evidence type="ECO:0000256" key="7">
    <source>
        <dbReference type="PROSITE-ProRule" id="PRU00277"/>
    </source>
</evidence>
<accession>A0A0K0CST2</accession>
<dbReference type="InterPro" id="IPR019734">
    <property type="entry name" value="TPR_rpt"/>
</dbReference>
<reference evidence="10" key="1">
    <citation type="submission" date="2012-09" db="EMBL/GenBank/DDBJ databases">
        <authorList>
            <person name="Martin A.A."/>
        </authorList>
    </citation>
    <scope>NUCLEOTIDE SEQUENCE</scope>
</reference>
<dbReference type="PANTHER" id="PTHR46512:SF9">
    <property type="entry name" value="PEPTIDYLPROLYL ISOMERASE"/>
    <property type="match status" value="1"/>
</dbReference>
<dbReference type="FunFam" id="1.25.40.10:FF:000008">
    <property type="entry name" value="Peptidylprolyl isomerase"/>
    <property type="match status" value="1"/>
</dbReference>
<comment type="catalytic activity">
    <reaction evidence="1 7">
        <text>[protein]-peptidylproline (omega=180) = [protein]-peptidylproline (omega=0)</text>
        <dbReference type="Rhea" id="RHEA:16237"/>
        <dbReference type="Rhea" id="RHEA-COMP:10747"/>
        <dbReference type="Rhea" id="RHEA-COMP:10748"/>
        <dbReference type="ChEBI" id="CHEBI:83833"/>
        <dbReference type="ChEBI" id="CHEBI:83834"/>
        <dbReference type="EC" id="5.2.1.8"/>
    </reaction>
</comment>
<proteinExistence type="predicted"/>
<dbReference type="Gene3D" id="1.25.40.10">
    <property type="entry name" value="Tetratricopeptide repeat domain"/>
    <property type="match status" value="1"/>
</dbReference>
<dbReference type="SUPFAM" id="SSF48452">
    <property type="entry name" value="TPR-like"/>
    <property type="match status" value="1"/>
</dbReference>
<evidence type="ECO:0000256" key="3">
    <source>
        <dbReference type="ARBA" id="ARBA00022737"/>
    </source>
</evidence>
<keyword evidence="10" id="KW-1185">Reference proteome</keyword>
<dbReference type="InterPro" id="IPR050754">
    <property type="entry name" value="FKBP4/5/8-like"/>
</dbReference>
<dbReference type="PROSITE" id="PS50059">
    <property type="entry name" value="FKBP_PPIASE"/>
    <property type="match status" value="2"/>
</dbReference>
<dbReference type="SUPFAM" id="SSF54534">
    <property type="entry name" value="FKBP-like"/>
    <property type="match status" value="2"/>
</dbReference>
<dbReference type="FunFam" id="3.10.50.40:FF:000056">
    <property type="entry name" value="Peptidylprolyl isomerase"/>
    <property type="match status" value="1"/>
</dbReference>
<keyword evidence="4 8" id="KW-0802">TPR repeat</keyword>
<reference evidence="11" key="2">
    <citation type="submission" date="2017-02" db="UniProtKB">
        <authorList>
            <consortium name="WormBaseParasite"/>
        </authorList>
    </citation>
    <scope>IDENTIFICATION</scope>
</reference>
<dbReference type="GO" id="GO:0003755">
    <property type="term" value="F:peptidyl-prolyl cis-trans isomerase activity"/>
    <property type="evidence" value="ECO:0007669"/>
    <property type="project" value="UniProtKB-KW"/>
</dbReference>
<dbReference type="Pfam" id="PF14559">
    <property type="entry name" value="TPR_19"/>
    <property type="match status" value="1"/>
</dbReference>
<dbReference type="PROSITE" id="PS50005">
    <property type="entry name" value="TPR"/>
    <property type="match status" value="1"/>
</dbReference>
<sequence>MSSTEPVDITPKKVHEFRILLYENSIALPSLSGVIFPCNVPFLQDGGVLKIIKKEGSGTAKPTSGTSVKVHYVGTLENGEQFDSSRDRANAFEFLLGREQVIKGWDLGVATMKKGEIADFKIRSDYAYGDKGSMPKIPPNATLNFEVELIDWQAEDISPNRDGTIMRSMIVEGEKHANPSETSPVEVHAVGTYEGRVFYDKDITFVLGEGSEVGLPEGVDRALRRFCRGEKSTIRLSGSRFSYGPNPPPEYGLPPNAVIEFTIFLKSFEKVPATWEMSTEQKLEEATRAKDRGTHFFKQSKLKLAYNKYKRIEDILEYEKNMDPDQTKVRNDLLLAAYLNLSLTASKMGENVDCIKYCDKALELSPDNVKALYRKAGARTALCDLDEAKSIYETILRTDPENKAAAQQLLVVRQMIKDQLERDKKRYRNLFSKIASDKPEPMEQVVAE</sequence>
<evidence type="ECO:0000256" key="6">
    <source>
        <dbReference type="ARBA" id="ARBA00023235"/>
    </source>
</evidence>
<protein>
    <recommendedName>
        <fullName evidence="2 7">peptidylprolyl isomerase</fullName>
        <ecNumber evidence="2 7">5.2.1.8</ecNumber>
    </recommendedName>
</protein>
<dbReference type="SMART" id="SM00028">
    <property type="entry name" value="TPR"/>
    <property type="match status" value="2"/>
</dbReference>